<keyword evidence="6 9" id="KW-0040">ANK repeat</keyword>
<dbReference type="SUPFAM" id="SSF144232">
    <property type="entry name" value="HIT/MYND zinc finger-like"/>
    <property type="match status" value="1"/>
</dbReference>
<evidence type="ECO:0000256" key="7">
    <source>
        <dbReference type="ARBA" id="ARBA00023069"/>
    </source>
</evidence>
<keyword evidence="5" id="KW-0862">Zinc</keyword>
<keyword evidence="7" id="KW-0969">Cilium</keyword>
<evidence type="ECO:0000313" key="12">
    <source>
        <dbReference type="Proteomes" id="UP000504635"/>
    </source>
</evidence>
<evidence type="ECO:0000256" key="1">
    <source>
        <dbReference type="ARBA" id="ARBA00004138"/>
    </source>
</evidence>
<feature type="repeat" description="ANK" evidence="9">
    <location>
        <begin position="79"/>
        <end position="111"/>
    </location>
</feature>
<feature type="domain" description="MYND-type" evidence="11">
    <location>
        <begin position="325"/>
        <end position="362"/>
    </location>
</feature>
<name>A0A6J2YB36_SITOR</name>
<dbReference type="GO" id="GO:0008270">
    <property type="term" value="F:zinc ion binding"/>
    <property type="evidence" value="ECO:0007669"/>
    <property type="project" value="UniProtKB-KW"/>
</dbReference>
<dbReference type="InterPro" id="IPR052452">
    <property type="entry name" value="Ankyrin-MYND_dom_contain_2"/>
</dbReference>
<accession>A0A6J2YB36</accession>
<evidence type="ECO:0000259" key="11">
    <source>
        <dbReference type="PROSITE" id="PS50865"/>
    </source>
</evidence>
<dbReference type="FunCoup" id="A0A6J2YB36">
    <property type="interactions" value="325"/>
</dbReference>
<dbReference type="Gene3D" id="1.25.40.20">
    <property type="entry name" value="Ankyrin repeat-containing domain"/>
    <property type="match status" value="1"/>
</dbReference>
<dbReference type="Proteomes" id="UP000504635">
    <property type="component" value="Unplaced"/>
</dbReference>
<keyword evidence="8" id="KW-0966">Cell projection</keyword>
<gene>
    <name evidence="13" type="primary">LOC115885592</name>
</gene>
<dbReference type="Pfam" id="PF01753">
    <property type="entry name" value="zf-MYND"/>
    <property type="match status" value="1"/>
</dbReference>
<dbReference type="SUPFAM" id="SSF48403">
    <property type="entry name" value="Ankyrin repeat"/>
    <property type="match status" value="1"/>
</dbReference>
<evidence type="ECO:0000256" key="9">
    <source>
        <dbReference type="PROSITE-ProRule" id="PRU00023"/>
    </source>
</evidence>
<dbReference type="InterPro" id="IPR002110">
    <property type="entry name" value="Ankyrin_rpt"/>
</dbReference>
<dbReference type="RefSeq" id="XP_030760414.1">
    <property type="nucleotide sequence ID" value="XM_030904554.1"/>
</dbReference>
<keyword evidence="2" id="KW-0479">Metal-binding</keyword>
<dbReference type="Gene3D" id="6.10.140.2220">
    <property type="match status" value="1"/>
</dbReference>
<dbReference type="PROSITE" id="PS50088">
    <property type="entry name" value="ANK_REPEAT"/>
    <property type="match status" value="2"/>
</dbReference>
<protein>
    <submittedName>
        <fullName evidence="13">Ankyrin repeat and MYND domain-containing protein 2</fullName>
    </submittedName>
</protein>
<evidence type="ECO:0000256" key="10">
    <source>
        <dbReference type="PROSITE-ProRule" id="PRU00134"/>
    </source>
</evidence>
<evidence type="ECO:0000256" key="8">
    <source>
        <dbReference type="ARBA" id="ARBA00023273"/>
    </source>
</evidence>
<proteinExistence type="predicted"/>
<dbReference type="InterPro" id="IPR002893">
    <property type="entry name" value="Znf_MYND"/>
</dbReference>
<dbReference type="PANTHER" id="PTHR24150:SF8">
    <property type="entry name" value="ANKYRIN REPEAT AND MYND DOMAIN-CONTAINING PROTEIN 2"/>
    <property type="match status" value="1"/>
</dbReference>
<dbReference type="PROSITE" id="PS50297">
    <property type="entry name" value="ANK_REP_REGION"/>
    <property type="match status" value="2"/>
</dbReference>
<dbReference type="AlphaFoldDB" id="A0A6J2YB36"/>
<dbReference type="GO" id="GO:0005929">
    <property type="term" value="C:cilium"/>
    <property type="evidence" value="ECO:0007669"/>
    <property type="project" value="UniProtKB-SubCell"/>
</dbReference>
<dbReference type="InterPro" id="IPR036770">
    <property type="entry name" value="Ankyrin_rpt-contain_sf"/>
</dbReference>
<evidence type="ECO:0000313" key="13">
    <source>
        <dbReference type="RefSeq" id="XP_030760414.1"/>
    </source>
</evidence>
<dbReference type="PANTHER" id="PTHR24150">
    <property type="entry name" value="ANKYRIN REPEAT AND MYND DOMAIN-CONTAINING PROTEIN 2"/>
    <property type="match status" value="1"/>
</dbReference>
<sequence>MSESDGSSLSPAEKKIFEAIENNDSVVLKALLTEKPQNVNILDENKMTPLQHAAYKGNKEIVQTLLDQGANVNTCEHQHNYTALHFAALSGNIDVCLLLLVAGAKSTVTNTVGRTPSQMAAFVGHHNCVATINNFVSKDEIEFYTCVNDTQTKTILPPFLVESVHKFVMQVNVHPVRIVMNINHFTSLQDYLPQLKNLLELMSEREMKRGLENNEVMSFKFYYLSYIIGEVIQIRQKQSNRKDEEDKPDITAIFAKKLLSPGKDENMEFMDDFLKYCIKEFPYKETTLFRQMVATLSSEEPPSALFVISTVINGQRGFLDNIPRCYTCGEEQPAKKCSKCKAVQYCDRDCQRLHWPWHKKSCARLEQKNTVASKNKKPGSDGIDIKELRQYLEDN</sequence>
<dbReference type="InParanoid" id="A0A6J2YB36"/>
<dbReference type="PROSITE" id="PS01360">
    <property type="entry name" value="ZF_MYND_1"/>
    <property type="match status" value="1"/>
</dbReference>
<keyword evidence="3" id="KW-0677">Repeat</keyword>
<dbReference type="SMART" id="SM00248">
    <property type="entry name" value="ANK"/>
    <property type="match status" value="3"/>
</dbReference>
<reference evidence="13" key="1">
    <citation type="submission" date="2025-08" db="UniProtKB">
        <authorList>
            <consortium name="RefSeq"/>
        </authorList>
    </citation>
    <scope>IDENTIFICATION</scope>
    <source>
        <tissue evidence="13">Gonads</tissue>
    </source>
</reference>
<keyword evidence="12" id="KW-1185">Reference proteome</keyword>
<dbReference type="Pfam" id="PF12796">
    <property type="entry name" value="Ank_2"/>
    <property type="match status" value="1"/>
</dbReference>
<comment type="subcellular location">
    <subcellularLocation>
        <location evidence="1">Cell projection</location>
        <location evidence="1">Cilium</location>
    </subcellularLocation>
</comment>
<organism evidence="12 13">
    <name type="scientific">Sitophilus oryzae</name>
    <name type="common">Rice weevil</name>
    <name type="synonym">Curculio oryzae</name>
    <dbReference type="NCBI Taxonomy" id="7048"/>
    <lineage>
        <taxon>Eukaryota</taxon>
        <taxon>Metazoa</taxon>
        <taxon>Ecdysozoa</taxon>
        <taxon>Arthropoda</taxon>
        <taxon>Hexapoda</taxon>
        <taxon>Insecta</taxon>
        <taxon>Pterygota</taxon>
        <taxon>Neoptera</taxon>
        <taxon>Endopterygota</taxon>
        <taxon>Coleoptera</taxon>
        <taxon>Polyphaga</taxon>
        <taxon>Cucujiformia</taxon>
        <taxon>Curculionidae</taxon>
        <taxon>Dryophthorinae</taxon>
        <taxon>Sitophilus</taxon>
    </lineage>
</organism>
<dbReference type="PROSITE" id="PS50865">
    <property type="entry name" value="ZF_MYND_2"/>
    <property type="match status" value="1"/>
</dbReference>
<evidence type="ECO:0000256" key="5">
    <source>
        <dbReference type="ARBA" id="ARBA00022833"/>
    </source>
</evidence>
<keyword evidence="4 10" id="KW-0863">Zinc-finger</keyword>
<dbReference type="GeneID" id="115885592"/>
<evidence type="ECO:0000256" key="2">
    <source>
        <dbReference type="ARBA" id="ARBA00022723"/>
    </source>
</evidence>
<dbReference type="KEGG" id="soy:115885592"/>
<evidence type="ECO:0000256" key="6">
    <source>
        <dbReference type="ARBA" id="ARBA00023043"/>
    </source>
</evidence>
<feature type="repeat" description="ANK" evidence="9">
    <location>
        <begin position="45"/>
        <end position="77"/>
    </location>
</feature>
<dbReference type="OrthoDB" id="10257049at2759"/>
<evidence type="ECO:0000256" key="3">
    <source>
        <dbReference type="ARBA" id="ARBA00022737"/>
    </source>
</evidence>
<evidence type="ECO:0000256" key="4">
    <source>
        <dbReference type="ARBA" id="ARBA00022771"/>
    </source>
</evidence>